<sequence length="230" mass="26896">MIFWYINRFRNQLLKICVSFKANSDTIIKHTPLGMLITALEKKAINFLIFMRLVTCPIPAVRGVKDIFYMARSARVPLGSFKFSSENRRVAKKFDDKLTRESRPLKSFDIYDKNFIGFCSDYFLKRHGPLMMPEERLKTILNHGLITDIVSYSTSGKLVACVLEVSDKNMTHFWYSFYDISLIYQSLGMWLMLDSARHAKDTGKKYFYAGTVSERVVDLMDDWKRKIDIF</sequence>
<feature type="domain" description="N-end rule aminoacyl transferase C-terminal" evidence="1">
    <location>
        <begin position="120"/>
        <end position="211"/>
    </location>
</feature>
<dbReference type="InterPro" id="IPR016181">
    <property type="entry name" value="Acyl_CoA_acyltransferase"/>
</dbReference>
<evidence type="ECO:0000313" key="3">
    <source>
        <dbReference type="Proteomes" id="UP000176581"/>
    </source>
</evidence>
<dbReference type="Pfam" id="PF04377">
    <property type="entry name" value="ATE_C"/>
    <property type="match status" value="1"/>
</dbReference>
<reference evidence="2 3" key="1">
    <citation type="journal article" date="2016" name="Nat. Commun.">
        <title>Thousands of microbial genomes shed light on interconnected biogeochemical processes in an aquifer system.</title>
        <authorList>
            <person name="Anantharaman K."/>
            <person name="Brown C.T."/>
            <person name="Hug L.A."/>
            <person name="Sharon I."/>
            <person name="Castelle C.J."/>
            <person name="Probst A.J."/>
            <person name="Thomas B.C."/>
            <person name="Singh A."/>
            <person name="Wilkins M.J."/>
            <person name="Karaoz U."/>
            <person name="Brodie E.L."/>
            <person name="Williams K.H."/>
            <person name="Hubbard S.S."/>
            <person name="Banfield J.F."/>
        </authorList>
    </citation>
    <scope>NUCLEOTIDE SEQUENCE [LARGE SCALE GENOMIC DNA]</scope>
</reference>
<dbReference type="GO" id="GO:0004057">
    <property type="term" value="F:arginyl-tRNA--protein transferase activity"/>
    <property type="evidence" value="ECO:0007669"/>
    <property type="project" value="InterPro"/>
</dbReference>
<evidence type="ECO:0000259" key="1">
    <source>
        <dbReference type="Pfam" id="PF04377"/>
    </source>
</evidence>
<organism evidence="2 3">
    <name type="scientific">Candidatus Yanofskybacteria bacterium RIFCSPHIGHO2_02_FULL_43_22</name>
    <dbReference type="NCBI Taxonomy" id="1802681"/>
    <lineage>
        <taxon>Bacteria</taxon>
        <taxon>Candidatus Yanofskyibacteriota</taxon>
    </lineage>
</organism>
<protein>
    <recommendedName>
        <fullName evidence="1">N-end rule aminoacyl transferase C-terminal domain-containing protein</fullName>
    </recommendedName>
</protein>
<comment type="caution">
    <text evidence="2">The sequence shown here is derived from an EMBL/GenBank/DDBJ whole genome shotgun (WGS) entry which is preliminary data.</text>
</comment>
<dbReference type="SUPFAM" id="SSF55729">
    <property type="entry name" value="Acyl-CoA N-acyltransferases (Nat)"/>
    <property type="match status" value="1"/>
</dbReference>
<proteinExistence type="predicted"/>
<dbReference type="EMBL" id="MGJV01000019">
    <property type="protein sequence ID" value="OGN14871.1"/>
    <property type="molecule type" value="Genomic_DNA"/>
</dbReference>
<dbReference type="AlphaFoldDB" id="A0A1F8FPD5"/>
<dbReference type="Proteomes" id="UP000176581">
    <property type="component" value="Unassembled WGS sequence"/>
</dbReference>
<accession>A0A1F8FPD5</accession>
<dbReference type="InterPro" id="IPR007472">
    <property type="entry name" value="N-end_Aminoacyl_Trfase_C"/>
</dbReference>
<name>A0A1F8FPD5_9BACT</name>
<gene>
    <name evidence="2" type="ORF">A3J47_02625</name>
</gene>
<evidence type="ECO:0000313" key="2">
    <source>
        <dbReference type="EMBL" id="OGN14871.1"/>
    </source>
</evidence>